<reference evidence="9" key="1">
    <citation type="journal article" date="2014" name="Int. J. Syst. Evol. Microbiol.">
        <title>Complete genome sequence of Corynebacterium casei LMG S-19264T (=DSM 44701T), isolated from a smear-ripened cheese.</title>
        <authorList>
            <consortium name="US DOE Joint Genome Institute (JGI-PGF)"/>
            <person name="Walter F."/>
            <person name="Albersmeier A."/>
            <person name="Kalinowski J."/>
            <person name="Ruckert C."/>
        </authorList>
    </citation>
    <scope>NUCLEOTIDE SEQUENCE</scope>
    <source>
        <strain evidence="9">VKM Ac-2007</strain>
    </source>
</reference>
<sequence>MTSMTTSALLRRPVLRLRRMPKLDRAAFAMVGLLLLTVAFGPLLAPYDPYHVDLGQAMLPPGAEHWLGTDSSGRDVLSRVLYGARPTILGSLCAVGLSALIGVTVASLAALAPRWVDDAIMRICDIALSLPIMVMALGISVALGPSLRSAIIAMVLSWWPSFTRLARAEIRTTMTSTYVESAVITGVSRWRLMTRHVLPNSLDSVYVQVTLEIGGATLIMAGLSFIGAGAQPPSAEWGAMVESGSRFLTSAWWTAVVPGAVITLTALAFALAGDALRARTSGREVM</sequence>
<evidence type="ECO:0000256" key="1">
    <source>
        <dbReference type="ARBA" id="ARBA00004651"/>
    </source>
</evidence>
<keyword evidence="10" id="KW-1185">Reference proteome</keyword>
<dbReference type="Gene3D" id="1.10.3720.10">
    <property type="entry name" value="MetI-like"/>
    <property type="match status" value="1"/>
</dbReference>
<gene>
    <name evidence="9" type="ORF">GCM10017600_40910</name>
</gene>
<accession>A0A9W6I494</accession>
<dbReference type="Pfam" id="PF12911">
    <property type="entry name" value="OppC_N"/>
    <property type="match status" value="1"/>
</dbReference>
<proteinExistence type="inferred from homology"/>
<feature type="transmembrane region" description="Helical" evidence="7">
    <location>
        <begin position="149"/>
        <end position="166"/>
    </location>
</feature>
<dbReference type="InterPro" id="IPR025966">
    <property type="entry name" value="OppC_N"/>
</dbReference>
<feature type="domain" description="ABC transmembrane type-1" evidence="8">
    <location>
        <begin position="84"/>
        <end position="273"/>
    </location>
</feature>
<keyword evidence="5 7" id="KW-1133">Transmembrane helix</keyword>
<dbReference type="GO" id="GO:0005886">
    <property type="term" value="C:plasma membrane"/>
    <property type="evidence" value="ECO:0007669"/>
    <property type="project" value="UniProtKB-SubCell"/>
</dbReference>
<feature type="transmembrane region" description="Helical" evidence="7">
    <location>
        <begin position="123"/>
        <end position="143"/>
    </location>
</feature>
<dbReference type="Proteomes" id="UP001143474">
    <property type="component" value="Unassembled WGS sequence"/>
</dbReference>
<evidence type="ECO:0000256" key="2">
    <source>
        <dbReference type="ARBA" id="ARBA00022448"/>
    </source>
</evidence>
<evidence type="ECO:0000256" key="3">
    <source>
        <dbReference type="ARBA" id="ARBA00022475"/>
    </source>
</evidence>
<feature type="transmembrane region" description="Helical" evidence="7">
    <location>
        <begin position="205"/>
        <end position="230"/>
    </location>
</feature>
<keyword evidence="6 7" id="KW-0472">Membrane</keyword>
<dbReference type="Pfam" id="PF00528">
    <property type="entry name" value="BPD_transp_1"/>
    <property type="match status" value="1"/>
</dbReference>
<dbReference type="EMBL" id="BSEV01000008">
    <property type="protein sequence ID" value="GLK10685.1"/>
    <property type="molecule type" value="Genomic_DNA"/>
</dbReference>
<dbReference type="SUPFAM" id="SSF161098">
    <property type="entry name" value="MetI-like"/>
    <property type="match status" value="1"/>
</dbReference>
<comment type="caution">
    <text evidence="9">The sequence shown here is derived from an EMBL/GenBank/DDBJ whole genome shotgun (WGS) entry which is preliminary data.</text>
</comment>
<comment type="similarity">
    <text evidence="7">Belongs to the binding-protein-dependent transport system permease family.</text>
</comment>
<keyword evidence="3" id="KW-1003">Cell membrane</keyword>
<evidence type="ECO:0000259" key="8">
    <source>
        <dbReference type="PROSITE" id="PS50928"/>
    </source>
</evidence>
<protein>
    <submittedName>
        <fullName evidence="9">Cytochrome c550</fullName>
    </submittedName>
</protein>
<evidence type="ECO:0000256" key="7">
    <source>
        <dbReference type="RuleBase" id="RU363032"/>
    </source>
</evidence>
<reference evidence="9" key="2">
    <citation type="submission" date="2023-01" db="EMBL/GenBank/DDBJ databases">
        <authorList>
            <person name="Sun Q."/>
            <person name="Evtushenko L."/>
        </authorList>
    </citation>
    <scope>NUCLEOTIDE SEQUENCE</scope>
    <source>
        <strain evidence="9">VKM Ac-2007</strain>
    </source>
</reference>
<dbReference type="InterPro" id="IPR000515">
    <property type="entry name" value="MetI-like"/>
</dbReference>
<dbReference type="PROSITE" id="PS50928">
    <property type="entry name" value="ABC_TM1"/>
    <property type="match status" value="1"/>
</dbReference>
<evidence type="ECO:0000256" key="6">
    <source>
        <dbReference type="ARBA" id="ARBA00023136"/>
    </source>
</evidence>
<evidence type="ECO:0000256" key="5">
    <source>
        <dbReference type="ARBA" id="ARBA00022989"/>
    </source>
</evidence>
<comment type="subcellular location">
    <subcellularLocation>
        <location evidence="1 7">Cell membrane</location>
        <topology evidence="1 7">Multi-pass membrane protein</topology>
    </subcellularLocation>
</comment>
<evidence type="ECO:0000256" key="4">
    <source>
        <dbReference type="ARBA" id="ARBA00022692"/>
    </source>
</evidence>
<name>A0A9W6I494_9ACTN</name>
<organism evidence="9 10">
    <name type="scientific">Streptosporangium carneum</name>
    <dbReference type="NCBI Taxonomy" id="47481"/>
    <lineage>
        <taxon>Bacteria</taxon>
        <taxon>Bacillati</taxon>
        <taxon>Actinomycetota</taxon>
        <taxon>Actinomycetes</taxon>
        <taxon>Streptosporangiales</taxon>
        <taxon>Streptosporangiaceae</taxon>
        <taxon>Streptosporangium</taxon>
    </lineage>
</organism>
<dbReference type="PANTHER" id="PTHR43386">
    <property type="entry name" value="OLIGOPEPTIDE TRANSPORT SYSTEM PERMEASE PROTEIN APPC"/>
    <property type="match status" value="1"/>
</dbReference>
<evidence type="ECO:0000313" key="10">
    <source>
        <dbReference type="Proteomes" id="UP001143474"/>
    </source>
</evidence>
<feature type="transmembrane region" description="Helical" evidence="7">
    <location>
        <begin position="250"/>
        <end position="273"/>
    </location>
</feature>
<dbReference type="InterPro" id="IPR035906">
    <property type="entry name" value="MetI-like_sf"/>
</dbReference>
<dbReference type="InterPro" id="IPR050366">
    <property type="entry name" value="BP-dependent_transpt_permease"/>
</dbReference>
<feature type="transmembrane region" description="Helical" evidence="7">
    <location>
        <begin position="26"/>
        <end position="45"/>
    </location>
</feature>
<dbReference type="GO" id="GO:0055085">
    <property type="term" value="P:transmembrane transport"/>
    <property type="evidence" value="ECO:0007669"/>
    <property type="project" value="InterPro"/>
</dbReference>
<keyword evidence="4 7" id="KW-0812">Transmembrane</keyword>
<evidence type="ECO:0000313" key="9">
    <source>
        <dbReference type="EMBL" id="GLK10685.1"/>
    </source>
</evidence>
<dbReference type="PANTHER" id="PTHR43386:SF1">
    <property type="entry name" value="D,D-DIPEPTIDE TRANSPORT SYSTEM PERMEASE PROTEIN DDPC-RELATED"/>
    <property type="match status" value="1"/>
</dbReference>
<feature type="transmembrane region" description="Helical" evidence="7">
    <location>
        <begin position="88"/>
        <end position="111"/>
    </location>
</feature>
<keyword evidence="2 7" id="KW-0813">Transport</keyword>
<dbReference type="RefSeq" id="WP_271219095.1">
    <property type="nucleotide sequence ID" value="NZ_BAAAVD010000015.1"/>
</dbReference>
<dbReference type="AlphaFoldDB" id="A0A9W6I494"/>
<dbReference type="CDD" id="cd06261">
    <property type="entry name" value="TM_PBP2"/>
    <property type="match status" value="1"/>
</dbReference>